<reference evidence="10" key="1">
    <citation type="submission" date="2015-09" db="EMBL/GenBank/DDBJ databases">
        <authorList>
            <person name="Wibberg D."/>
        </authorList>
    </citation>
    <scope>NUCLEOTIDE SEQUENCE [LARGE SCALE GENOMIC DNA]</scope>
    <source>
        <strain evidence="10">SD1D</strain>
    </source>
</reference>
<feature type="transmembrane region" description="Helical" evidence="8">
    <location>
        <begin position="179"/>
        <end position="198"/>
    </location>
</feature>
<keyword evidence="3" id="KW-0813">Transport</keyword>
<dbReference type="Proteomes" id="UP000196053">
    <property type="component" value="Chromosome I"/>
</dbReference>
<protein>
    <submittedName>
        <fullName evidence="9">Putative membrane protein</fullName>
    </submittedName>
</protein>
<evidence type="ECO:0000256" key="5">
    <source>
        <dbReference type="ARBA" id="ARBA00022692"/>
    </source>
</evidence>
<evidence type="ECO:0000256" key="1">
    <source>
        <dbReference type="ARBA" id="ARBA00004651"/>
    </source>
</evidence>
<name>A0A0K8J525_9FIRM</name>
<evidence type="ECO:0000256" key="3">
    <source>
        <dbReference type="ARBA" id="ARBA00022448"/>
    </source>
</evidence>
<feature type="transmembrane region" description="Helical" evidence="8">
    <location>
        <begin position="67"/>
        <end position="89"/>
    </location>
</feature>
<dbReference type="AlphaFoldDB" id="A0A0K8J525"/>
<evidence type="ECO:0000256" key="2">
    <source>
        <dbReference type="ARBA" id="ARBA00010145"/>
    </source>
</evidence>
<dbReference type="EMBL" id="LN879430">
    <property type="protein sequence ID" value="CUH92449.1"/>
    <property type="molecule type" value="Genomic_DNA"/>
</dbReference>
<accession>A0A0K8J525</accession>
<dbReference type="GO" id="GO:0055085">
    <property type="term" value="P:transmembrane transport"/>
    <property type="evidence" value="ECO:0007669"/>
    <property type="project" value="InterPro"/>
</dbReference>
<feature type="transmembrane region" description="Helical" evidence="8">
    <location>
        <begin position="243"/>
        <end position="264"/>
    </location>
</feature>
<feature type="transmembrane region" description="Helical" evidence="8">
    <location>
        <begin position="121"/>
        <end position="137"/>
    </location>
</feature>
<keyword evidence="4" id="KW-1003">Cell membrane</keyword>
<evidence type="ECO:0000256" key="8">
    <source>
        <dbReference type="SAM" id="Phobius"/>
    </source>
</evidence>
<proteinExistence type="inferred from homology"/>
<dbReference type="Gene3D" id="1.20.1530.20">
    <property type="match status" value="1"/>
</dbReference>
<comment type="subcellular location">
    <subcellularLocation>
        <location evidence="1">Cell membrane</location>
        <topology evidence="1">Multi-pass membrane protein</topology>
    </subcellularLocation>
</comment>
<keyword evidence="7 8" id="KW-0472">Membrane</keyword>
<gene>
    <name evidence="9" type="ORF">SD1D_0902</name>
</gene>
<dbReference type="InterPro" id="IPR004776">
    <property type="entry name" value="Mem_transp_PIN-like"/>
</dbReference>
<comment type="similarity">
    <text evidence="2">Belongs to the auxin efflux carrier (TC 2.A.69) family.</text>
</comment>
<dbReference type="OrthoDB" id="9798064at2"/>
<dbReference type="PANTHER" id="PTHR36838">
    <property type="entry name" value="AUXIN EFFLUX CARRIER FAMILY PROTEIN"/>
    <property type="match status" value="1"/>
</dbReference>
<keyword evidence="10" id="KW-1185">Reference proteome</keyword>
<dbReference type="RefSeq" id="WP_058257815.1">
    <property type="nucleotide sequence ID" value="NZ_DUPS01000036.1"/>
</dbReference>
<feature type="transmembrane region" description="Helical" evidence="8">
    <location>
        <begin position="298"/>
        <end position="319"/>
    </location>
</feature>
<dbReference type="PANTHER" id="PTHR36838:SF1">
    <property type="entry name" value="SLR1864 PROTEIN"/>
    <property type="match status" value="1"/>
</dbReference>
<sequence>MSISGILIYQIAVIFIIIIIGVICYKTNLIDDATNSKLSNILLTLVNPIVIFVSYQRDFSYDLLEGLLISLLLSIITHIVGIIISYTLIRRKRRKIVTIDGSTTKSYVENENVEVERLQSIYSNLGFMGIPLVNSIFGSEGVFYVTASITIFNIFIWTHGVILMSGAENLKFKDIIEKLISPTIFAIIIGLLFFIFQIRVPDVVYEALDYIADLNTPFAMLIAGVTIGKTNIIKLFTKNLRTYYIAFIRLIIIPFVLLLLYIWLPINEMVKIVAIIMASSPTAASGALFAIKFNKNSVYAAEIFTVSTLFCILTIPLIVKIAELLA</sequence>
<feature type="transmembrane region" description="Helical" evidence="8">
    <location>
        <begin position="143"/>
        <end position="167"/>
    </location>
</feature>
<organism evidence="9 10">
    <name type="scientific">Herbinix luporum</name>
    <dbReference type="NCBI Taxonomy" id="1679721"/>
    <lineage>
        <taxon>Bacteria</taxon>
        <taxon>Bacillati</taxon>
        <taxon>Bacillota</taxon>
        <taxon>Clostridia</taxon>
        <taxon>Lachnospirales</taxon>
        <taxon>Lachnospiraceae</taxon>
        <taxon>Herbinix</taxon>
    </lineage>
</organism>
<evidence type="ECO:0000313" key="9">
    <source>
        <dbReference type="EMBL" id="CUH92449.1"/>
    </source>
</evidence>
<feature type="transmembrane region" description="Helical" evidence="8">
    <location>
        <begin position="218"/>
        <end position="236"/>
    </location>
</feature>
<dbReference type="Pfam" id="PF03547">
    <property type="entry name" value="Mem_trans"/>
    <property type="match status" value="1"/>
</dbReference>
<evidence type="ECO:0000256" key="6">
    <source>
        <dbReference type="ARBA" id="ARBA00022989"/>
    </source>
</evidence>
<evidence type="ECO:0000256" key="4">
    <source>
        <dbReference type="ARBA" id="ARBA00022475"/>
    </source>
</evidence>
<feature type="transmembrane region" description="Helical" evidence="8">
    <location>
        <begin position="6"/>
        <end position="25"/>
    </location>
</feature>
<dbReference type="GO" id="GO:0005886">
    <property type="term" value="C:plasma membrane"/>
    <property type="evidence" value="ECO:0007669"/>
    <property type="project" value="UniProtKB-SubCell"/>
</dbReference>
<feature type="transmembrane region" description="Helical" evidence="8">
    <location>
        <begin position="270"/>
        <end position="291"/>
    </location>
</feature>
<evidence type="ECO:0000256" key="7">
    <source>
        <dbReference type="ARBA" id="ARBA00023136"/>
    </source>
</evidence>
<evidence type="ECO:0000313" key="10">
    <source>
        <dbReference type="Proteomes" id="UP000196053"/>
    </source>
</evidence>
<keyword evidence="5 8" id="KW-0812">Transmembrane</keyword>
<feature type="transmembrane region" description="Helical" evidence="8">
    <location>
        <begin position="37"/>
        <end position="55"/>
    </location>
</feature>
<keyword evidence="6 8" id="KW-1133">Transmembrane helix</keyword>
<dbReference type="KEGG" id="hsd:SD1D_0902"/>
<dbReference type="InterPro" id="IPR038770">
    <property type="entry name" value="Na+/solute_symporter_sf"/>
</dbReference>